<comment type="caution">
    <text evidence="1">The sequence shown here is derived from an EMBL/GenBank/DDBJ whole genome shotgun (WGS) entry which is preliminary data.</text>
</comment>
<evidence type="ECO:0000313" key="1">
    <source>
        <dbReference type="EMBL" id="RNI29961.1"/>
    </source>
</evidence>
<accession>A0A3M9MWN2</accession>
<proteinExistence type="predicted"/>
<evidence type="ECO:0000313" key="2">
    <source>
        <dbReference type="Proteomes" id="UP000271010"/>
    </source>
</evidence>
<dbReference type="EMBL" id="RJJE01000009">
    <property type="protein sequence ID" value="RNI29961.1"/>
    <property type="molecule type" value="Genomic_DNA"/>
</dbReference>
<sequence length="59" mass="6478">MGRVVSALSGLRGVIVDTQTQFLNAAAGVPWFIPSTFSIDLTRPPYGHNRNLDFRKAFA</sequence>
<dbReference type="AlphaFoldDB" id="A0A3M9MWN2"/>
<dbReference type="Proteomes" id="UP000271010">
    <property type="component" value="Unassembled WGS sequence"/>
</dbReference>
<name>A0A3M9MWN2_9BACT</name>
<keyword evidence="2" id="KW-1185">Reference proteome</keyword>
<gene>
    <name evidence="1" type="ORF">EFA69_10565</name>
</gene>
<organism evidence="1 2">
    <name type="scientific">Rufibacter immobilis</name>
    <dbReference type="NCBI Taxonomy" id="1348778"/>
    <lineage>
        <taxon>Bacteria</taxon>
        <taxon>Pseudomonadati</taxon>
        <taxon>Bacteroidota</taxon>
        <taxon>Cytophagia</taxon>
        <taxon>Cytophagales</taxon>
        <taxon>Hymenobacteraceae</taxon>
        <taxon>Rufibacter</taxon>
    </lineage>
</organism>
<reference evidence="1 2" key="1">
    <citation type="submission" date="2018-11" db="EMBL/GenBank/DDBJ databases">
        <title>Rufibacter latericius sp. nov., isolated from water in Baiyang Lake.</title>
        <authorList>
            <person name="Yang Y."/>
        </authorList>
    </citation>
    <scope>NUCLEOTIDE SEQUENCE [LARGE SCALE GENOMIC DNA]</scope>
    <source>
        <strain evidence="1 2">MCC P1</strain>
    </source>
</reference>
<protein>
    <submittedName>
        <fullName evidence="1">Uncharacterized protein</fullName>
    </submittedName>
</protein>